<feature type="transmembrane region" description="Helical" evidence="6">
    <location>
        <begin position="6"/>
        <end position="25"/>
    </location>
</feature>
<evidence type="ECO:0000313" key="8">
    <source>
        <dbReference type="Proteomes" id="UP000319941"/>
    </source>
</evidence>
<dbReference type="PANTHER" id="PTHR30086">
    <property type="entry name" value="ARGININE EXPORTER PROTEIN ARGO"/>
    <property type="match status" value="1"/>
</dbReference>
<evidence type="ECO:0000256" key="1">
    <source>
        <dbReference type="ARBA" id="ARBA00004651"/>
    </source>
</evidence>
<name>A0A558HNA3_9GAMM</name>
<dbReference type="OrthoDB" id="5638726at2"/>
<dbReference type="RefSeq" id="WP_088742919.1">
    <property type="nucleotide sequence ID" value="NZ_CAWOWR010000107.1"/>
</dbReference>
<dbReference type="Proteomes" id="UP000319941">
    <property type="component" value="Unassembled WGS sequence"/>
</dbReference>
<evidence type="ECO:0000313" key="7">
    <source>
        <dbReference type="EMBL" id="TVU70614.1"/>
    </source>
</evidence>
<accession>A0A558HNA3</accession>
<keyword evidence="2" id="KW-1003">Cell membrane</keyword>
<reference evidence="7 8" key="1">
    <citation type="submission" date="2019-07" db="EMBL/GenBank/DDBJ databases">
        <title>Diversity of Bacteria from Kongsfjorden, Arctic.</title>
        <authorList>
            <person name="Yu Y."/>
        </authorList>
    </citation>
    <scope>NUCLEOTIDE SEQUENCE [LARGE SCALE GENOMIC DNA]</scope>
    <source>
        <strain evidence="7 8">SM1923</strain>
    </source>
</reference>
<evidence type="ECO:0000256" key="6">
    <source>
        <dbReference type="SAM" id="Phobius"/>
    </source>
</evidence>
<dbReference type="Pfam" id="PF01810">
    <property type="entry name" value="LysE"/>
    <property type="match status" value="1"/>
</dbReference>
<comment type="subcellular location">
    <subcellularLocation>
        <location evidence="1">Cell membrane</location>
        <topology evidence="1">Multi-pass membrane protein</topology>
    </subcellularLocation>
</comment>
<dbReference type="PANTHER" id="PTHR30086:SF20">
    <property type="entry name" value="ARGININE EXPORTER PROTEIN ARGO-RELATED"/>
    <property type="match status" value="1"/>
</dbReference>
<evidence type="ECO:0000256" key="5">
    <source>
        <dbReference type="ARBA" id="ARBA00023136"/>
    </source>
</evidence>
<dbReference type="AlphaFoldDB" id="A0A558HNA3"/>
<proteinExistence type="predicted"/>
<protein>
    <submittedName>
        <fullName evidence="7">Amino acid transporter</fullName>
    </submittedName>
</protein>
<comment type="caution">
    <text evidence="7">The sequence shown here is derived from an EMBL/GenBank/DDBJ whole genome shotgun (WGS) entry which is preliminary data.</text>
</comment>
<gene>
    <name evidence="7" type="ORF">FQP86_08295</name>
</gene>
<dbReference type="GO" id="GO:0005886">
    <property type="term" value="C:plasma membrane"/>
    <property type="evidence" value="ECO:0007669"/>
    <property type="project" value="UniProtKB-SubCell"/>
</dbReference>
<organism evidence="7 8">
    <name type="scientific">Cobetia crustatorum</name>
    <dbReference type="NCBI Taxonomy" id="553385"/>
    <lineage>
        <taxon>Bacteria</taxon>
        <taxon>Pseudomonadati</taxon>
        <taxon>Pseudomonadota</taxon>
        <taxon>Gammaproteobacteria</taxon>
        <taxon>Oceanospirillales</taxon>
        <taxon>Halomonadaceae</taxon>
        <taxon>Cobetia</taxon>
    </lineage>
</organism>
<feature type="transmembrane region" description="Helical" evidence="6">
    <location>
        <begin position="97"/>
        <end position="120"/>
    </location>
</feature>
<evidence type="ECO:0000256" key="2">
    <source>
        <dbReference type="ARBA" id="ARBA00022475"/>
    </source>
</evidence>
<dbReference type="EMBL" id="VNFH01000005">
    <property type="protein sequence ID" value="TVU70614.1"/>
    <property type="molecule type" value="Genomic_DNA"/>
</dbReference>
<feature type="transmembrane region" description="Helical" evidence="6">
    <location>
        <begin position="140"/>
        <end position="167"/>
    </location>
</feature>
<feature type="transmembrane region" description="Helical" evidence="6">
    <location>
        <begin position="37"/>
        <end position="61"/>
    </location>
</feature>
<dbReference type="InterPro" id="IPR001123">
    <property type="entry name" value="LeuE-type"/>
</dbReference>
<evidence type="ECO:0000256" key="4">
    <source>
        <dbReference type="ARBA" id="ARBA00022989"/>
    </source>
</evidence>
<dbReference type="GO" id="GO:0015171">
    <property type="term" value="F:amino acid transmembrane transporter activity"/>
    <property type="evidence" value="ECO:0007669"/>
    <property type="project" value="TreeGrafter"/>
</dbReference>
<sequence length="201" mass="21122">MWWSFFNGAGVGAGLIIAIGAQNAFVLGQGLKREHQWWVAGICALCDWLLIVIGVLGLGTLIQQSPLLMSVARWGGVVFLLWQAGKAIGRMCTGGQLTATSALTASLGKVVAATLAITLLNPQVYLDTLVMLGAIGAQQTSPVGFIIGASLASSGWFFGLVAGAGWLAPRLTSPRAWQCIEAFIAIILLWVAWQLGSGAWL</sequence>
<keyword evidence="3 6" id="KW-0812">Transmembrane</keyword>
<keyword evidence="8" id="KW-1185">Reference proteome</keyword>
<keyword evidence="5 6" id="KW-0472">Membrane</keyword>
<feature type="transmembrane region" description="Helical" evidence="6">
    <location>
        <begin position="179"/>
        <end position="196"/>
    </location>
</feature>
<keyword evidence="4 6" id="KW-1133">Transmembrane helix</keyword>
<evidence type="ECO:0000256" key="3">
    <source>
        <dbReference type="ARBA" id="ARBA00022692"/>
    </source>
</evidence>